<reference evidence="2 3" key="1">
    <citation type="submission" date="2014-02" db="EMBL/GenBank/DDBJ databases">
        <title>Draft genome sequence of Lysinibacillus boronitolerans NBRC 103108.</title>
        <authorList>
            <person name="Zhang F."/>
            <person name="Wang G."/>
            <person name="Zhang L."/>
        </authorList>
    </citation>
    <scope>NUCLEOTIDE SEQUENCE [LARGE SCALE GENOMIC DNA]</scope>
    <source>
        <strain evidence="2 3">NBRC 103108</strain>
    </source>
</reference>
<dbReference type="Pfam" id="PF12867">
    <property type="entry name" value="DinB_2"/>
    <property type="match status" value="1"/>
</dbReference>
<sequence>MQRDKAYVIKHYKKSLDWINNLRGLSEEQWRTPIAPGKWSVAEVIGHLPPWDMFVLNHRIPFLLTDERLPKGPDVAHLNTMAAKKSREQAMEETLNDFISTRRQLLQTIQQWTNEQWQHSFKIGQSEMTIIDYFVGLINHDLHHFSQIQNVIHV</sequence>
<dbReference type="SUPFAM" id="SSF109854">
    <property type="entry name" value="DinB/YfiT-like putative metalloenzymes"/>
    <property type="match status" value="1"/>
</dbReference>
<dbReference type="InterPro" id="IPR024775">
    <property type="entry name" value="DinB-like"/>
</dbReference>
<proteinExistence type="predicted"/>
<feature type="domain" description="DinB-like" evidence="1">
    <location>
        <begin position="22"/>
        <end position="148"/>
    </location>
</feature>
<gene>
    <name evidence="2" type="ORF">CD31_18420</name>
</gene>
<dbReference type="EMBL" id="JPVR01000079">
    <property type="protein sequence ID" value="KGR82415.1"/>
    <property type="molecule type" value="Genomic_DNA"/>
</dbReference>
<dbReference type="RefSeq" id="WP_036079555.1">
    <property type="nucleotide sequence ID" value="NZ_AVCW01000003.1"/>
</dbReference>
<dbReference type="Gene3D" id="1.20.120.450">
    <property type="entry name" value="dinb family like domain"/>
    <property type="match status" value="1"/>
</dbReference>
<comment type="caution">
    <text evidence="2">The sequence shown here is derived from an EMBL/GenBank/DDBJ whole genome shotgun (WGS) entry which is preliminary data.</text>
</comment>
<accession>A0ABR4XW05</accession>
<dbReference type="InterPro" id="IPR034660">
    <property type="entry name" value="DinB/YfiT-like"/>
</dbReference>
<keyword evidence="3" id="KW-1185">Reference proteome</keyword>
<organism evidence="2 3">
    <name type="scientific">Lysinibacillus boronitolerans JCM 21713 = 10a = NBRC 103108</name>
    <dbReference type="NCBI Taxonomy" id="1294264"/>
    <lineage>
        <taxon>Bacteria</taxon>
        <taxon>Bacillati</taxon>
        <taxon>Bacillota</taxon>
        <taxon>Bacilli</taxon>
        <taxon>Bacillales</taxon>
        <taxon>Bacillaceae</taxon>
        <taxon>Lysinibacillus</taxon>
    </lineage>
</organism>
<dbReference type="Proteomes" id="UP000030487">
    <property type="component" value="Unassembled WGS sequence"/>
</dbReference>
<evidence type="ECO:0000313" key="2">
    <source>
        <dbReference type="EMBL" id="KGR82415.1"/>
    </source>
</evidence>
<name>A0ABR4XW05_9BACI</name>
<protein>
    <recommendedName>
        <fullName evidence="1">DinB-like domain-containing protein</fullName>
    </recommendedName>
</protein>
<evidence type="ECO:0000313" key="3">
    <source>
        <dbReference type="Proteomes" id="UP000030487"/>
    </source>
</evidence>
<evidence type="ECO:0000259" key="1">
    <source>
        <dbReference type="Pfam" id="PF12867"/>
    </source>
</evidence>